<dbReference type="GO" id="GO:0043200">
    <property type="term" value="P:response to amino acid"/>
    <property type="evidence" value="ECO:0007669"/>
    <property type="project" value="TreeGrafter"/>
</dbReference>
<gene>
    <name evidence="6" type="ORF">E1288_04955</name>
</gene>
<dbReference type="SUPFAM" id="SSF46785">
    <property type="entry name" value="Winged helix' DNA-binding domain"/>
    <property type="match status" value="1"/>
</dbReference>
<dbReference type="SUPFAM" id="SSF54909">
    <property type="entry name" value="Dimeric alpha+beta barrel"/>
    <property type="match status" value="1"/>
</dbReference>
<comment type="caution">
    <text evidence="6">The sequence shown here is derived from an EMBL/GenBank/DDBJ whole genome shotgun (WGS) entry which is preliminary data.</text>
</comment>
<dbReference type="Proteomes" id="UP000294947">
    <property type="component" value="Unassembled WGS sequence"/>
</dbReference>
<dbReference type="PANTHER" id="PTHR30154">
    <property type="entry name" value="LEUCINE-RESPONSIVE REGULATORY PROTEIN"/>
    <property type="match status" value="1"/>
</dbReference>
<dbReference type="Pfam" id="PF13404">
    <property type="entry name" value="HTH_AsnC-type"/>
    <property type="match status" value="1"/>
</dbReference>
<dbReference type="CDD" id="cd00090">
    <property type="entry name" value="HTH_ARSR"/>
    <property type="match status" value="1"/>
</dbReference>
<evidence type="ECO:0000256" key="1">
    <source>
        <dbReference type="ARBA" id="ARBA00023015"/>
    </source>
</evidence>
<dbReference type="PANTHER" id="PTHR30154:SF34">
    <property type="entry name" value="TRANSCRIPTIONAL REGULATOR AZLB"/>
    <property type="match status" value="1"/>
</dbReference>
<evidence type="ECO:0000259" key="4">
    <source>
        <dbReference type="Pfam" id="PF01037"/>
    </source>
</evidence>
<dbReference type="PRINTS" id="PR00033">
    <property type="entry name" value="HTHASNC"/>
</dbReference>
<dbReference type="GO" id="GO:0043565">
    <property type="term" value="F:sequence-specific DNA binding"/>
    <property type="evidence" value="ECO:0007669"/>
    <property type="project" value="InterPro"/>
</dbReference>
<dbReference type="InterPro" id="IPR036388">
    <property type="entry name" value="WH-like_DNA-bd_sf"/>
</dbReference>
<dbReference type="GO" id="GO:0005829">
    <property type="term" value="C:cytosol"/>
    <property type="evidence" value="ECO:0007669"/>
    <property type="project" value="TreeGrafter"/>
</dbReference>
<feature type="domain" description="HTH asnC-type" evidence="5">
    <location>
        <begin position="77"/>
        <end position="117"/>
    </location>
</feature>
<organism evidence="6 7">
    <name type="scientific">Saccharopolyspora elongata</name>
    <dbReference type="NCBI Taxonomy" id="2530387"/>
    <lineage>
        <taxon>Bacteria</taxon>
        <taxon>Bacillati</taxon>
        <taxon>Actinomycetota</taxon>
        <taxon>Actinomycetes</taxon>
        <taxon>Pseudonocardiales</taxon>
        <taxon>Pseudonocardiaceae</taxon>
        <taxon>Saccharopolyspora</taxon>
    </lineage>
</organism>
<evidence type="ECO:0000259" key="5">
    <source>
        <dbReference type="Pfam" id="PF13404"/>
    </source>
</evidence>
<dbReference type="Gene3D" id="3.30.70.920">
    <property type="match status" value="1"/>
</dbReference>
<dbReference type="Pfam" id="PF01037">
    <property type="entry name" value="AsnC_trans_reg"/>
    <property type="match status" value="1"/>
</dbReference>
<evidence type="ECO:0000256" key="3">
    <source>
        <dbReference type="ARBA" id="ARBA00023163"/>
    </source>
</evidence>
<dbReference type="InterPro" id="IPR011008">
    <property type="entry name" value="Dimeric_a/b-barrel"/>
</dbReference>
<evidence type="ECO:0000313" key="7">
    <source>
        <dbReference type="Proteomes" id="UP000294947"/>
    </source>
</evidence>
<keyword evidence="1" id="KW-0805">Transcription regulation</keyword>
<keyword evidence="3" id="KW-0804">Transcription</keyword>
<accession>A0A4R4ZAA4</accession>
<dbReference type="EMBL" id="SMKW01000004">
    <property type="protein sequence ID" value="TDD55165.1"/>
    <property type="molecule type" value="Genomic_DNA"/>
</dbReference>
<dbReference type="InterPro" id="IPR000485">
    <property type="entry name" value="AsnC-type_HTH_dom"/>
</dbReference>
<dbReference type="OrthoDB" id="4050641at2"/>
<sequence>MNGWGNALPTRSTTFNVAARALLPAPGVVLTLVLATESPSTSGWSLVRTSWVLFSADRAKLRESGSQEDRMRELANLDELDLDLISALQIAPRAPWALVGEVLQVDAATAARRWERLSEAGAVWLTCYPGPYYPEPVCMAFIEVDCAQGQVLAVAEQASRLPAVVTAEHVTGGRDLYFTVMVGDLGELTEFLLGDLQRIPGAQTTRVQVVTELYAQGGDWNLGGLDAAQQERIRRSRPGGKGFSIQALRPVDRNLLRLLANAPRASYTDLAKGAGISVSTARRRVDALLASGMVGMRCEVSRVLAEVPMSATVWANVPPADLPGAAALIASLPETRVCAGITGGMANLLFSVWLRRPKELQLIERRLGDLFPQVSIVDRALCLRHVKRAGRLLHDGDLAGDMVPLAMWND</sequence>
<dbReference type="InterPro" id="IPR011991">
    <property type="entry name" value="ArsR-like_HTH"/>
</dbReference>
<evidence type="ECO:0000256" key="2">
    <source>
        <dbReference type="ARBA" id="ARBA00023125"/>
    </source>
</evidence>
<dbReference type="InterPro" id="IPR036390">
    <property type="entry name" value="WH_DNA-bd_sf"/>
</dbReference>
<dbReference type="SMART" id="SM00344">
    <property type="entry name" value="HTH_ASNC"/>
    <property type="match status" value="1"/>
</dbReference>
<keyword evidence="2" id="KW-0238">DNA-binding</keyword>
<keyword evidence="7" id="KW-1185">Reference proteome</keyword>
<dbReference type="InterPro" id="IPR019887">
    <property type="entry name" value="Tscrpt_reg_AsnC/Lrp_C"/>
</dbReference>
<dbReference type="InterPro" id="IPR019888">
    <property type="entry name" value="Tscrpt_reg_AsnC-like"/>
</dbReference>
<protein>
    <submittedName>
        <fullName evidence="6">AsnC family transcriptional regulator</fullName>
    </submittedName>
</protein>
<feature type="domain" description="Transcription regulator AsnC/Lrp ligand binding" evidence="4">
    <location>
        <begin position="142"/>
        <end position="212"/>
    </location>
</feature>
<evidence type="ECO:0000313" key="6">
    <source>
        <dbReference type="EMBL" id="TDD55165.1"/>
    </source>
</evidence>
<dbReference type="AlphaFoldDB" id="A0A4R4ZAA4"/>
<dbReference type="Pfam" id="PF13412">
    <property type="entry name" value="HTH_24"/>
    <property type="match status" value="1"/>
</dbReference>
<reference evidence="6 7" key="1">
    <citation type="submission" date="2019-03" db="EMBL/GenBank/DDBJ databases">
        <title>Draft genome sequences of novel Actinobacteria.</title>
        <authorList>
            <person name="Sahin N."/>
            <person name="Ay H."/>
            <person name="Saygin H."/>
        </authorList>
    </citation>
    <scope>NUCLEOTIDE SEQUENCE [LARGE SCALE GENOMIC DNA]</scope>
    <source>
        <strain evidence="6 7">7K502</strain>
    </source>
</reference>
<proteinExistence type="predicted"/>
<dbReference type="Gene3D" id="1.10.10.10">
    <property type="entry name" value="Winged helix-like DNA-binding domain superfamily/Winged helix DNA-binding domain"/>
    <property type="match status" value="2"/>
</dbReference>
<name>A0A4R4ZAA4_9PSEU</name>